<keyword evidence="13 14" id="KW-0472">Membrane</keyword>
<feature type="transmembrane region" description="Helical" evidence="14">
    <location>
        <begin position="12"/>
        <end position="34"/>
    </location>
</feature>
<evidence type="ECO:0000256" key="3">
    <source>
        <dbReference type="ARBA" id="ARBA00012438"/>
    </source>
</evidence>
<dbReference type="SUPFAM" id="SSF47384">
    <property type="entry name" value="Homodimeric domain of signal transducing histidine kinase"/>
    <property type="match status" value="1"/>
</dbReference>
<reference evidence="18" key="1">
    <citation type="journal article" date="2019" name="Int. J. Syst. Evol. Microbiol.">
        <title>The Global Catalogue of Microorganisms (GCM) 10K type strain sequencing project: providing services to taxonomists for standard genome sequencing and annotation.</title>
        <authorList>
            <consortium name="The Broad Institute Genomics Platform"/>
            <consortium name="The Broad Institute Genome Sequencing Center for Infectious Disease"/>
            <person name="Wu L."/>
            <person name="Ma J."/>
        </authorList>
    </citation>
    <scope>NUCLEOTIDE SEQUENCE [LARGE SCALE GENOMIC DNA]</scope>
    <source>
        <strain evidence="18">KCTC 33575</strain>
    </source>
</reference>
<evidence type="ECO:0000256" key="2">
    <source>
        <dbReference type="ARBA" id="ARBA00004651"/>
    </source>
</evidence>
<evidence type="ECO:0000313" key="18">
    <source>
        <dbReference type="Proteomes" id="UP001597519"/>
    </source>
</evidence>
<dbReference type="SMART" id="SM00388">
    <property type="entry name" value="HisKA"/>
    <property type="match status" value="1"/>
</dbReference>
<evidence type="ECO:0000256" key="6">
    <source>
        <dbReference type="ARBA" id="ARBA00022679"/>
    </source>
</evidence>
<dbReference type="Proteomes" id="UP001597519">
    <property type="component" value="Unassembled WGS sequence"/>
</dbReference>
<dbReference type="PRINTS" id="PR00344">
    <property type="entry name" value="BCTRLSENSOR"/>
</dbReference>
<keyword evidence="4" id="KW-1003">Cell membrane</keyword>
<dbReference type="InterPro" id="IPR003660">
    <property type="entry name" value="HAMP_dom"/>
</dbReference>
<dbReference type="InterPro" id="IPR003661">
    <property type="entry name" value="HisK_dim/P_dom"/>
</dbReference>
<dbReference type="Pfam" id="PF02518">
    <property type="entry name" value="HATPase_c"/>
    <property type="match status" value="1"/>
</dbReference>
<evidence type="ECO:0000256" key="4">
    <source>
        <dbReference type="ARBA" id="ARBA00022475"/>
    </source>
</evidence>
<comment type="catalytic activity">
    <reaction evidence="1">
        <text>ATP + protein L-histidine = ADP + protein N-phospho-L-histidine.</text>
        <dbReference type="EC" id="2.7.13.3"/>
    </reaction>
</comment>
<dbReference type="Gene3D" id="6.10.340.10">
    <property type="match status" value="1"/>
</dbReference>
<dbReference type="Pfam" id="PF00672">
    <property type="entry name" value="HAMP"/>
    <property type="match status" value="1"/>
</dbReference>
<keyword evidence="10" id="KW-0067">ATP-binding</keyword>
<keyword evidence="6" id="KW-0808">Transferase</keyword>
<dbReference type="Gene3D" id="1.10.287.130">
    <property type="match status" value="1"/>
</dbReference>
<dbReference type="RefSeq" id="WP_377771552.1">
    <property type="nucleotide sequence ID" value="NZ_JBHUOQ010000001.1"/>
</dbReference>
<dbReference type="EC" id="2.7.13.3" evidence="3"/>
<dbReference type="SUPFAM" id="SSF55874">
    <property type="entry name" value="ATPase domain of HSP90 chaperone/DNA topoisomerase II/histidine kinase"/>
    <property type="match status" value="1"/>
</dbReference>
<evidence type="ECO:0000256" key="10">
    <source>
        <dbReference type="ARBA" id="ARBA00022840"/>
    </source>
</evidence>
<evidence type="ECO:0000256" key="7">
    <source>
        <dbReference type="ARBA" id="ARBA00022692"/>
    </source>
</evidence>
<sequence length="353" mass="40002">MSITKKMVLSNIILLIVPVISLFFIDIVLGYLIIVSLNGSTGTFITLRFISIILVFLLVNVTISWLVSRHIIRPIQMLNEHARKIGEGDLDTPVTVNRNDEIGSLSDSFETMRKNLKTLREKEDAYNRNRQILMAGLSHDLKTPLTSMKGYVNGIADGVADTVEKRHRYTETINQSIERMESMINELFLYSKLDLEEVEFHFSPVQLAPYFSDIVSEYQLDHPEIMIELQGSQHLAVSADREQFYRAVSNIIGNSIKYRGQEPLLIQINIFSKDGFVYIDIKDNGAGIDEHDLPHVFETFYRTDQSRNSTTGGSGLGLAIVKRIIEKHDGEINISSLLNKETVVSIKLPQVML</sequence>
<keyword evidence="18" id="KW-1185">Reference proteome</keyword>
<feature type="transmembrane region" description="Helical" evidence="14">
    <location>
        <begin position="46"/>
        <end position="67"/>
    </location>
</feature>
<comment type="subcellular location">
    <subcellularLocation>
        <location evidence="2">Cell membrane</location>
        <topology evidence="2">Multi-pass membrane protein</topology>
    </subcellularLocation>
</comment>
<evidence type="ECO:0000313" key="17">
    <source>
        <dbReference type="EMBL" id="MFD2829500.1"/>
    </source>
</evidence>
<keyword evidence="9 17" id="KW-0418">Kinase</keyword>
<dbReference type="PROSITE" id="PS50109">
    <property type="entry name" value="HIS_KIN"/>
    <property type="match status" value="1"/>
</dbReference>
<evidence type="ECO:0000259" key="15">
    <source>
        <dbReference type="PROSITE" id="PS50109"/>
    </source>
</evidence>
<dbReference type="InterPro" id="IPR050398">
    <property type="entry name" value="HssS/ArlS-like"/>
</dbReference>
<dbReference type="SMART" id="SM00304">
    <property type="entry name" value="HAMP"/>
    <property type="match status" value="1"/>
</dbReference>
<name>A0ABW5WSV0_9STAP</name>
<accession>A0ABW5WSV0</accession>
<gene>
    <name evidence="17" type="ORF">ACFSX4_03405</name>
</gene>
<dbReference type="InterPro" id="IPR036097">
    <property type="entry name" value="HisK_dim/P_sf"/>
</dbReference>
<dbReference type="Gene3D" id="3.30.565.10">
    <property type="entry name" value="Histidine kinase-like ATPase, C-terminal domain"/>
    <property type="match status" value="1"/>
</dbReference>
<evidence type="ECO:0000259" key="16">
    <source>
        <dbReference type="PROSITE" id="PS50885"/>
    </source>
</evidence>
<dbReference type="InterPro" id="IPR005467">
    <property type="entry name" value="His_kinase_dom"/>
</dbReference>
<proteinExistence type="predicted"/>
<organism evidence="17 18">
    <name type="scientific">Corticicoccus populi</name>
    <dbReference type="NCBI Taxonomy" id="1812821"/>
    <lineage>
        <taxon>Bacteria</taxon>
        <taxon>Bacillati</taxon>
        <taxon>Bacillota</taxon>
        <taxon>Bacilli</taxon>
        <taxon>Bacillales</taxon>
        <taxon>Staphylococcaceae</taxon>
        <taxon>Corticicoccus</taxon>
    </lineage>
</organism>
<evidence type="ECO:0000256" key="12">
    <source>
        <dbReference type="ARBA" id="ARBA00023012"/>
    </source>
</evidence>
<dbReference type="CDD" id="cd00082">
    <property type="entry name" value="HisKA"/>
    <property type="match status" value="1"/>
</dbReference>
<dbReference type="Pfam" id="PF00512">
    <property type="entry name" value="HisKA"/>
    <property type="match status" value="1"/>
</dbReference>
<keyword evidence="7 14" id="KW-0812">Transmembrane</keyword>
<dbReference type="InterPro" id="IPR036890">
    <property type="entry name" value="HATPase_C_sf"/>
</dbReference>
<evidence type="ECO:0000256" key="14">
    <source>
        <dbReference type="SAM" id="Phobius"/>
    </source>
</evidence>
<dbReference type="SMART" id="SM00387">
    <property type="entry name" value="HATPase_c"/>
    <property type="match status" value="1"/>
</dbReference>
<dbReference type="GO" id="GO:0016301">
    <property type="term" value="F:kinase activity"/>
    <property type="evidence" value="ECO:0007669"/>
    <property type="project" value="UniProtKB-KW"/>
</dbReference>
<keyword evidence="5" id="KW-0597">Phosphoprotein</keyword>
<dbReference type="InterPro" id="IPR004358">
    <property type="entry name" value="Sig_transdc_His_kin-like_C"/>
</dbReference>
<comment type="caution">
    <text evidence="17">The sequence shown here is derived from an EMBL/GenBank/DDBJ whole genome shotgun (WGS) entry which is preliminary data.</text>
</comment>
<dbReference type="InterPro" id="IPR003594">
    <property type="entry name" value="HATPase_dom"/>
</dbReference>
<dbReference type="EMBL" id="JBHUOQ010000001">
    <property type="protein sequence ID" value="MFD2829500.1"/>
    <property type="molecule type" value="Genomic_DNA"/>
</dbReference>
<dbReference type="SUPFAM" id="SSF158472">
    <property type="entry name" value="HAMP domain-like"/>
    <property type="match status" value="1"/>
</dbReference>
<dbReference type="CDD" id="cd06225">
    <property type="entry name" value="HAMP"/>
    <property type="match status" value="1"/>
</dbReference>
<dbReference type="PANTHER" id="PTHR45528">
    <property type="entry name" value="SENSOR HISTIDINE KINASE CPXA"/>
    <property type="match status" value="1"/>
</dbReference>
<evidence type="ECO:0000256" key="5">
    <source>
        <dbReference type="ARBA" id="ARBA00022553"/>
    </source>
</evidence>
<evidence type="ECO:0000256" key="11">
    <source>
        <dbReference type="ARBA" id="ARBA00022989"/>
    </source>
</evidence>
<feature type="domain" description="HAMP" evidence="16">
    <location>
        <begin position="69"/>
        <end position="121"/>
    </location>
</feature>
<evidence type="ECO:0000256" key="8">
    <source>
        <dbReference type="ARBA" id="ARBA00022741"/>
    </source>
</evidence>
<protein>
    <recommendedName>
        <fullName evidence="3">histidine kinase</fullName>
        <ecNumber evidence="3">2.7.13.3</ecNumber>
    </recommendedName>
</protein>
<evidence type="ECO:0000256" key="9">
    <source>
        <dbReference type="ARBA" id="ARBA00022777"/>
    </source>
</evidence>
<dbReference type="PANTHER" id="PTHR45528:SF1">
    <property type="entry name" value="SENSOR HISTIDINE KINASE CPXA"/>
    <property type="match status" value="1"/>
</dbReference>
<feature type="domain" description="Histidine kinase" evidence="15">
    <location>
        <begin position="136"/>
        <end position="352"/>
    </location>
</feature>
<keyword evidence="8" id="KW-0547">Nucleotide-binding</keyword>
<keyword evidence="11 14" id="KW-1133">Transmembrane helix</keyword>
<evidence type="ECO:0000256" key="1">
    <source>
        <dbReference type="ARBA" id="ARBA00000085"/>
    </source>
</evidence>
<keyword evidence="12" id="KW-0902">Two-component regulatory system</keyword>
<evidence type="ECO:0000256" key="13">
    <source>
        <dbReference type="ARBA" id="ARBA00023136"/>
    </source>
</evidence>
<dbReference type="PROSITE" id="PS50885">
    <property type="entry name" value="HAMP"/>
    <property type="match status" value="1"/>
</dbReference>